<dbReference type="PANTHER" id="PTHR22847">
    <property type="entry name" value="WD40 REPEAT PROTEIN"/>
    <property type="match status" value="1"/>
</dbReference>
<organism evidence="4 5">
    <name type="scientific">Streptomyces antnestii</name>
    <dbReference type="NCBI Taxonomy" id="2494256"/>
    <lineage>
        <taxon>Bacteria</taxon>
        <taxon>Bacillati</taxon>
        <taxon>Actinomycetota</taxon>
        <taxon>Actinomycetes</taxon>
        <taxon>Kitasatosporales</taxon>
        <taxon>Streptomycetaceae</taxon>
        <taxon>Streptomyces</taxon>
    </lineage>
</organism>
<dbReference type="SUPFAM" id="SSF50969">
    <property type="entry name" value="YVTN repeat-like/Quinoprotein amine dehydrogenase"/>
    <property type="match status" value="1"/>
</dbReference>
<dbReference type="Gene3D" id="2.40.10.120">
    <property type="match status" value="1"/>
</dbReference>
<name>A0A437P0T0_9ACTN</name>
<dbReference type="SUPFAM" id="SSF50494">
    <property type="entry name" value="Trypsin-like serine proteases"/>
    <property type="match status" value="1"/>
</dbReference>
<reference evidence="4 5" key="1">
    <citation type="submission" date="2019-01" db="EMBL/GenBank/DDBJ databases">
        <title>Genome sequences of Streptomyces and Rhizobium isolates collected from root and soil.</title>
        <authorList>
            <person name="Chhettri S."/>
            <person name="Sevigny J.L."/>
            <person name="Sen A."/>
            <person name="Ennis N."/>
            <person name="Tisa L."/>
        </authorList>
    </citation>
    <scope>NUCLEOTIDE SEQUENCE [LARGE SCALE GENOMIC DNA]</scope>
    <source>
        <strain evidence="4 5">San01</strain>
    </source>
</reference>
<dbReference type="OrthoDB" id="134501at2"/>
<dbReference type="Pfam" id="PF20703">
    <property type="entry name" value="nSTAND1"/>
    <property type="match status" value="1"/>
</dbReference>
<keyword evidence="5" id="KW-1185">Reference proteome</keyword>
<dbReference type="Proteomes" id="UP000283128">
    <property type="component" value="Unassembled WGS sequence"/>
</dbReference>
<keyword evidence="2" id="KW-0677">Repeat</keyword>
<dbReference type="InterPro" id="IPR015943">
    <property type="entry name" value="WD40/YVTN_repeat-like_dom_sf"/>
</dbReference>
<dbReference type="PANTHER" id="PTHR22847:SF637">
    <property type="entry name" value="WD REPEAT DOMAIN 5B"/>
    <property type="match status" value="1"/>
</dbReference>
<sequence length="1402" mass="150947">MRASGEASGTSFPDTAILRIFASTPDSDVATGPLGVGFLVDDRHAITCAHVVAAALGLAQGSGPQESARLHVDLPLLSEPGSPAATATASVVMWGPSQAAGSLDVAVLRLDSVVPGTGPARLVDIEPKAMRGNAAQIFGFPEGRGQGVWHEGVLRGRQADGQIQVDRAGNGYRVSRGFSGSPVWDQNLGAVIGMIAKAELGEPAAGFMIPVGQLVAAWPPLADVARPPSPFRSLEPFEEMHAAAFFGRDADNDRIAQVVAEQRWTTLVGPSGCGKSSLAMAGVAPLRRDAGDTVAILRPAHHTTALRGLAAVLLDLLEPDRAEAEKFARISAVADEIARHGIREVAARVLHVQHARRLLIVIDQFEELLDDEAFVPGDIDALADALDSASPQTVSVLAVLRTDFLDPVLDHPRLGLLATKRIEALEPMREEQLRDIVTKPVEGVPAIGYEDALVNRILGDAGNAPGILPLLSFTLAQLWDHQRGGRLTHDAYDALGGVSGALGRHANRIWKQYVGDEDEEDAEKLLTRLVRTPIGTDTPVRRLVARAELSDREWQIAQRLAGARLLVPNRGRTHDEPGHEGSDPTDVETVELAHEALISSWDRLGDRVKADRVFLDWRENLQLDLDRWDKAGRPKDLLPTATALDAAQRWLPERTGELGDAQQDYLRQGHAHRRHLTRRRRTVMALFGVLLLVVSGTAVVAFEQRQTVAHQRDQATSAQVAGLAQSLGRTDPQLARRLAVAAARLGNTPDSWSALLAVRYQPEKRAVKLPDFGVTTSDLDSTGRILVAGGGTHVGTWDVDTGRQLGSYQASARVRNARLSADGTTVAVSTDDEHTVILEARGLHPRGHTYPTGSSVISLSPKGTFLVASGSHDDTDLATVWNTHTGKLLFQRKGDNPLHPSFSANERLLSLSGTTDTDLTWVDVRTGKDLHAPKFALKPLDFPGRLTFSPDGKYAAMLTERGLFSAALDRDRVGYYNVKKVPRPYMDGDDVHFSHDGTLVAVGFTLWNATLPDEPAFTYNTVDSDCESGTFRFSSDDSELRCVGGDGTFRSLDVSSLTPVGKRTAFPGATAVASQNGSTIALNNGDKVAIWSTAPLAKRMELATTNGNHTLLSPDGRLAAFEDGLDKVQIWDLLKRTRLGTLPGSVGGTSPHVAFSPDNKTYATYDIVKYLGARGSIYALRFYDLRTMKLIRKVTFSLKTALVSFNTTVAFRPDGKAVTVSPLLGTVAVPSGKVLVPGTPGFHVDGFSPDGATAYSDPDSEQSNLTFLDPRTLGPTGEALNVGQLTLDGVATSHSPNGRLIAPVYDAPATTNQSAEHHEVKIWDVRTRRQLGPALAFPAEDVTLTTFTRDDSTLVTLDEGGEFRTYTVSPTQLVHELCATSGGLTEKEWKTHIPDVPYRKTC</sequence>
<dbReference type="InterPro" id="IPR011047">
    <property type="entry name" value="Quinoprotein_ADH-like_sf"/>
</dbReference>
<dbReference type="SUPFAM" id="SSF50998">
    <property type="entry name" value="Quinoprotein alcohol dehydrogenase-like"/>
    <property type="match status" value="1"/>
</dbReference>
<dbReference type="InterPro" id="IPR049052">
    <property type="entry name" value="nSTAND1"/>
</dbReference>
<evidence type="ECO:0000256" key="1">
    <source>
        <dbReference type="ARBA" id="ARBA00022574"/>
    </source>
</evidence>
<dbReference type="Gene3D" id="3.40.50.300">
    <property type="entry name" value="P-loop containing nucleotide triphosphate hydrolases"/>
    <property type="match status" value="1"/>
</dbReference>
<comment type="caution">
    <text evidence="4">The sequence shown here is derived from an EMBL/GenBank/DDBJ whole genome shotgun (WGS) entry which is preliminary data.</text>
</comment>
<dbReference type="EMBL" id="RZYA01000030">
    <property type="protein sequence ID" value="RVU15862.1"/>
    <property type="molecule type" value="Genomic_DNA"/>
</dbReference>
<proteinExistence type="predicted"/>
<evidence type="ECO:0000259" key="3">
    <source>
        <dbReference type="Pfam" id="PF20703"/>
    </source>
</evidence>
<dbReference type="SUPFAM" id="SSF52540">
    <property type="entry name" value="P-loop containing nucleoside triphosphate hydrolases"/>
    <property type="match status" value="1"/>
</dbReference>
<dbReference type="Pfam" id="PF13365">
    <property type="entry name" value="Trypsin_2"/>
    <property type="match status" value="1"/>
</dbReference>
<evidence type="ECO:0000313" key="4">
    <source>
        <dbReference type="EMBL" id="RVU15862.1"/>
    </source>
</evidence>
<protein>
    <recommendedName>
        <fullName evidence="3">Novel STAND NTPase 1 domain-containing protein</fullName>
    </recommendedName>
</protein>
<dbReference type="Gene3D" id="2.130.10.10">
    <property type="entry name" value="YVTN repeat-like/Quinoprotein amine dehydrogenase"/>
    <property type="match status" value="2"/>
</dbReference>
<dbReference type="InterPro" id="IPR009003">
    <property type="entry name" value="Peptidase_S1_PA"/>
</dbReference>
<dbReference type="InterPro" id="IPR027417">
    <property type="entry name" value="P-loop_NTPase"/>
</dbReference>
<gene>
    <name evidence="4" type="ORF">EOT10_37685</name>
</gene>
<dbReference type="InterPro" id="IPR011044">
    <property type="entry name" value="Quino_amine_DH_bsu"/>
</dbReference>
<evidence type="ECO:0000313" key="5">
    <source>
        <dbReference type="Proteomes" id="UP000283128"/>
    </source>
</evidence>
<accession>A0A437P0T0</accession>
<keyword evidence="1" id="KW-0853">WD repeat</keyword>
<evidence type="ECO:0000256" key="2">
    <source>
        <dbReference type="ARBA" id="ARBA00022737"/>
    </source>
</evidence>
<feature type="domain" description="Novel STAND NTPase 1" evidence="3">
    <location>
        <begin position="230"/>
        <end position="635"/>
    </location>
</feature>